<feature type="region of interest" description="Disordered" evidence="1">
    <location>
        <begin position="258"/>
        <end position="279"/>
    </location>
</feature>
<keyword evidence="2" id="KW-0732">Signal</keyword>
<dbReference type="EMBL" id="JACGXL010000004">
    <property type="protein sequence ID" value="MBA8888639.1"/>
    <property type="molecule type" value="Genomic_DNA"/>
</dbReference>
<keyword evidence="4" id="KW-1185">Reference proteome</keyword>
<feature type="signal peptide" evidence="2">
    <location>
        <begin position="1"/>
        <end position="20"/>
    </location>
</feature>
<reference evidence="3 4" key="1">
    <citation type="submission" date="2020-07" db="EMBL/GenBank/DDBJ databases">
        <title>Genomic Encyclopedia of Type Strains, Phase IV (KMG-V): Genome sequencing to study the core and pangenomes of soil and plant-associated prokaryotes.</title>
        <authorList>
            <person name="Whitman W."/>
        </authorList>
    </citation>
    <scope>NUCLEOTIDE SEQUENCE [LARGE SCALE GENOMIC DNA]</scope>
    <source>
        <strain evidence="3 4">RH2WT43</strain>
    </source>
</reference>
<evidence type="ECO:0008006" key="5">
    <source>
        <dbReference type="Google" id="ProtNLM"/>
    </source>
</evidence>
<evidence type="ECO:0000313" key="3">
    <source>
        <dbReference type="EMBL" id="MBA8888639.1"/>
    </source>
</evidence>
<dbReference type="RefSeq" id="WP_182531677.1">
    <property type="nucleotide sequence ID" value="NZ_JACGXL010000004.1"/>
</dbReference>
<evidence type="ECO:0000256" key="2">
    <source>
        <dbReference type="SAM" id="SignalP"/>
    </source>
</evidence>
<dbReference type="InterPro" id="IPR015943">
    <property type="entry name" value="WD40/YVTN_repeat-like_dom_sf"/>
</dbReference>
<dbReference type="AlphaFoldDB" id="A0A839F4A8"/>
<name>A0A839F4A8_9GAMM</name>
<feature type="chain" id="PRO_5032858806" description="Exo-alpha-sialidase" evidence="2">
    <location>
        <begin position="21"/>
        <end position="459"/>
    </location>
</feature>
<evidence type="ECO:0000313" key="4">
    <source>
        <dbReference type="Proteomes" id="UP000550401"/>
    </source>
</evidence>
<accession>A0A839F4A8</accession>
<dbReference type="Gene3D" id="2.130.10.10">
    <property type="entry name" value="YVTN repeat-like/Quinoprotein amine dehydrogenase"/>
    <property type="match status" value="1"/>
</dbReference>
<proteinExistence type="predicted"/>
<protein>
    <recommendedName>
        <fullName evidence="5">Exo-alpha-sialidase</fullName>
    </recommendedName>
</protein>
<evidence type="ECO:0000256" key="1">
    <source>
        <dbReference type="SAM" id="MobiDB-lite"/>
    </source>
</evidence>
<dbReference type="Proteomes" id="UP000550401">
    <property type="component" value="Unassembled WGS sequence"/>
</dbReference>
<organism evidence="3 4">
    <name type="scientific">Dokdonella fugitiva</name>
    <dbReference type="NCBI Taxonomy" id="328517"/>
    <lineage>
        <taxon>Bacteria</taxon>
        <taxon>Pseudomonadati</taxon>
        <taxon>Pseudomonadota</taxon>
        <taxon>Gammaproteobacteria</taxon>
        <taxon>Lysobacterales</taxon>
        <taxon>Rhodanobacteraceae</taxon>
        <taxon>Dokdonella</taxon>
    </lineage>
</organism>
<sequence>MKRCLACLAPLLFAAPIAHADTPLATAAAGALAHLKTTTASNGWVYAALGTQSNGTGGVTILRSTDGGANWSPFAAYSAFDSDYNGVDLVVSGNDEASLVLDVAVVKSPSGPTSTLTVDRYDGASGTPLGTAFALFSTTHIKDVAIASDYRKPGVGTSPYSVAIAWSRFTPSQDEIGYAVSTDGGATYATTRTVAGTSATFGRVALAYGRSASGSNGRYYVAWERFAAVDDVDGSICESRNTSTVSSAFITPVTVNRAPGSSNDPCTPPGAPAPTECDAGSDPCPEFPVVAATEGACRAPSIAVQYSDVDNPIGSNTTLVTATCDRAPGLGNVVGFYNMRGHYTNFWGQFAPTPVGSGDERDAHVVYDDHDATFLLTYVDRAAHALVFKSNGFEFAAPNAWTLGNANYADLVDGIDDAAPRVGFAPRSGLPNFAWIRHAAANDVAYFDRGDRIFADGLD</sequence>
<comment type="caution">
    <text evidence="3">The sequence shown here is derived from an EMBL/GenBank/DDBJ whole genome shotgun (WGS) entry which is preliminary data.</text>
</comment>
<dbReference type="SUPFAM" id="SSF50939">
    <property type="entry name" value="Sialidases"/>
    <property type="match status" value="1"/>
</dbReference>
<dbReference type="InterPro" id="IPR036278">
    <property type="entry name" value="Sialidase_sf"/>
</dbReference>
<gene>
    <name evidence="3" type="ORF">FHW12_002872</name>
</gene>